<dbReference type="Pfam" id="PF13561">
    <property type="entry name" value="adh_short_C2"/>
    <property type="match status" value="1"/>
</dbReference>
<dbReference type="SUPFAM" id="SSF51735">
    <property type="entry name" value="NAD(P)-binding Rossmann-fold domains"/>
    <property type="match status" value="1"/>
</dbReference>
<dbReference type="InterPro" id="IPR002347">
    <property type="entry name" value="SDR_fam"/>
</dbReference>
<evidence type="ECO:0000313" key="13">
    <source>
        <dbReference type="EMBL" id="RNM43348.1"/>
    </source>
</evidence>
<proteinExistence type="inferred from homology"/>
<evidence type="ECO:0000256" key="9">
    <source>
        <dbReference type="ARBA" id="ARBA00067031"/>
    </source>
</evidence>
<keyword evidence="4" id="KW-0753">Steroid metabolism</keyword>
<evidence type="ECO:0000313" key="15">
    <source>
        <dbReference type="Proteomes" id="UP000270112"/>
    </source>
</evidence>
<dbReference type="EC" id="1.1.1.391" evidence="9"/>
<dbReference type="PRINTS" id="PR00081">
    <property type="entry name" value="GDHRDH"/>
</dbReference>
<organism evidence="13 15">
    <name type="scientific">Eggerthella sinensis</name>
    <dbReference type="NCBI Taxonomy" id="242230"/>
    <lineage>
        <taxon>Bacteria</taxon>
        <taxon>Bacillati</taxon>
        <taxon>Actinomycetota</taxon>
        <taxon>Coriobacteriia</taxon>
        <taxon>Eggerthellales</taxon>
        <taxon>Eggerthellaceae</taxon>
        <taxon>Eggerthella</taxon>
    </lineage>
</organism>
<dbReference type="RefSeq" id="WP_114544952.1">
    <property type="nucleotide sequence ID" value="NZ_PPTT01000002.1"/>
</dbReference>
<accession>A0A3N0J270</accession>
<keyword evidence="3" id="KW-0443">Lipid metabolism</keyword>
<evidence type="ECO:0000256" key="7">
    <source>
        <dbReference type="ARBA" id="ARBA00052497"/>
    </source>
</evidence>
<dbReference type="EMBL" id="QICC01000001">
    <property type="protein sequence ID" value="RNM43348.1"/>
    <property type="molecule type" value="Genomic_DNA"/>
</dbReference>
<dbReference type="FunFam" id="3.40.50.720:FF:000084">
    <property type="entry name" value="Short-chain dehydrogenase reductase"/>
    <property type="match status" value="1"/>
</dbReference>
<dbReference type="PROSITE" id="PS00061">
    <property type="entry name" value="ADH_SHORT"/>
    <property type="match status" value="1"/>
</dbReference>
<dbReference type="InterPro" id="IPR020904">
    <property type="entry name" value="Sc_DH/Rdtase_CS"/>
</dbReference>
<dbReference type="CDD" id="cd05233">
    <property type="entry name" value="SDR_c"/>
    <property type="match status" value="1"/>
</dbReference>
<dbReference type="AlphaFoldDB" id="A0A3N0J270"/>
<comment type="catalytic activity">
    <reaction evidence="5">
        <text>12alpha-hydroxy-3-oxo-5beta-cholan-24-oate + NADH + H(+) = isodeoxycholate + NAD(+)</text>
        <dbReference type="Rhea" id="RHEA:47492"/>
        <dbReference type="ChEBI" id="CHEBI:15378"/>
        <dbReference type="ChEBI" id="CHEBI:57540"/>
        <dbReference type="ChEBI" id="CHEBI:57945"/>
        <dbReference type="ChEBI" id="CHEBI:87733"/>
        <dbReference type="ChEBI" id="CHEBI:87734"/>
    </reaction>
    <physiologicalReaction direction="left-to-right" evidence="5">
        <dbReference type="Rhea" id="RHEA:47493"/>
    </physiologicalReaction>
</comment>
<gene>
    <name evidence="12" type="ORF">C1876_01460</name>
    <name evidence="13" type="ORF">DMP09_00180</name>
</gene>
<evidence type="ECO:0000256" key="4">
    <source>
        <dbReference type="ARBA" id="ARBA00023221"/>
    </source>
</evidence>
<name>A0A3N0J270_9ACTN</name>
<dbReference type="Gene3D" id="3.40.50.720">
    <property type="entry name" value="NAD(P)-binding Rossmann-like Domain"/>
    <property type="match status" value="1"/>
</dbReference>
<dbReference type="PRINTS" id="PR00080">
    <property type="entry name" value="SDRFAMILY"/>
</dbReference>
<dbReference type="PANTHER" id="PTHR24321">
    <property type="entry name" value="DEHYDROGENASES, SHORT CHAIN"/>
    <property type="match status" value="1"/>
</dbReference>
<comment type="similarity">
    <text evidence="1">Belongs to the short-chain dehydrogenases/reductases (SDR) family.</text>
</comment>
<keyword evidence="14" id="KW-1185">Reference proteome</keyword>
<evidence type="ECO:0000256" key="10">
    <source>
        <dbReference type="ARBA" id="ARBA00081284"/>
    </source>
</evidence>
<dbReference type="OrthoDB" id="5290708at2"/>
<comment type="caution">
    <text evidence="13">The sequence shown here is derived from an EMBL/GenBank/DDBJ whole genome shotgun (WGS) entry which is preliminary data.</text>
</comment>
<feature type="region of interest" description="Disordered" evidence="11">
    <location>
        <begin position="219"/>
        <end position="239"/>
    </location>
</feature>
<evidence type="ECO:0000256" key="2">
    <source>
        <dbReference type="ARBA" id="ARBA00023002"/>
    </source>
</evidence>
<comment type="catalytic activity">
    <reaction evidence="7">
        <text>7alpha,12alpha-dihydroxy-3-oxo-5beta-cholan-24-oate + NADH + H(+) = isocholate + NAD(+)</text>
        <dbReference type="Rhea" id="RHEA:47512"/>
        <dbReference type="ChEBI" id="CHEBI:15378"/>
        <dbReference type="ChEBI" id="CHEBI:57540"/>
        <dbReference type="ChEBI" id="CHEBI:57945"/>
        <dbReference type="ChEBI" id="CHEBI:87735"/>
        <dbReference type="ChEBI" id="CHEBI:87736"/>
    </reaction>
    <physiologicalReaction direction="left-to-right" evidence="7">
        <dbReference type="Rhea" id="RHEA:47513"/>
    </physiologicalReaction>
</comment>
<dbReference type="GO" id="GO:0016491">
    <property type="term" value="F:oxidoreductase activity"/>
    <property type="evidence" value="ECO:0007669"/>
    <property type="project" value="UniProtKB-KW"/>
</dbReference>
<comment type="catalytic activity">
    <reaction evidence="6">
        <text>3-oxochenodeoxycholate + NADH + H(+) = isochenodeoxycholate + NAD(+)</text>
        <dbReference type="Rhea" id="RHEA:47516"/>
        <dbReference type="ChEBI" id="CHEBI:15378"/>
        <dbReference type="ChEBI" id="CHEBI:57540"/>
        <dbReference type="ChEBI" id="CHEBI:57945"/>
        <dbReference type="ChEBI" id="CHEBI:87730"/>
        <dbReference type="ChEBI" id="CHEBI:87731"/>
    </reaction>
    <physiologicalReaction direction="left-to-right" evidence="6">
        <dbReference type="Rhea" id="RHEA:47517"/>
    </physiologicalReaction>
</comment>
<dbReference type="GO" id="GO:0008202">
    <property type="term" value="P:steroid metabolic process"/>
    <property type="evidence" value="ECO:0007669"/>
    <property type="project" value="UniProtKB-KW"/>
</dbReference>
<dbReference type="Proteomes" id="UP000270112">
    <property type="component" value="Unassembled WGS sequence"/>
</dbReference>
<keyword evidence="2" id="KW-0560">Oxidoreductase</keyword>
<protein>
    <recommendedName>
        <fullName evidence="9">3beta-hydroxycholanate 3-dehydrogenase (NAD(+))</fullName>
        <ecNumber evidence="9">1.1.1.391</ecNumber>
    </recommendedName>
    <alternativeName>
        <fullName evidence="10">NAD-dependent bile acid 3beta-dehydrogenase</fullName>
    </alternativeName>
</protein>
<evidence type="ECO:0000256" key="1">
    <source>
        <dbReference type="ARBA" id="ARBA00006484"/>
    </source>
</evidence>
<evidence type="ECO:0000256" key="11">
    <source>
        <dbReference type="SAM" id="MobiDB-lite"/>
    </source>
</evidence>
<comment type="catalytic activity">
    <reaction evidence="8">
        <text>3-oxo-5beta-cholan-24-oate + NADH + H(+) = isolithocholate + NAD(+)</text>
        <dbReference type="Rhea" id="RHEA:47508"/>
        <dbReference type="ChEBI" id="CHEBI:11867"/>
        <dbReference type="ChEBI" id="CHEBI:15378"/>
        <dbReference type="ChEBI" id="CHEBI:57540"/>
        <dbReference type="ChEBI" id="CHEBI:57945"/>
        <dbReference type="ChEBI" id="CHEBI:87728"/>
        <dbReference type="EC" id="1.1.1.391"/>
    </reaction>
    <physiologicalReaction direction="left-to-right" evidence="8">
        <dbReference type="Rhea" id="RHEA:47509"/>
    </physiologicalReaction>
</comment>
<evidence type="ECO:0000313" key="14">
    <source>
        <dbReference type="Proteomes" id="UP000253817"/>
    </source>
</evidence>
<evidence type="ECO:0000313" key="12">
    <source>
        <dbReference type="EMBL" id="RDB71445.1"/>
    </source>
</evidence>
<dbReference type="Proteomes" id="UP000253817">
    <property type="component" value="Unassembled WGS sequence"/>
</dbReference>
<evidence type="ECO:0000256" key="3">
    <source>
        <dbReference type="ARBA" id="ARBA00023098"/>
    </source>
</evidence>
<evidence type="ECO:0000256" key="6">
    <source>
        <dbReference type="ARBA" id="ARBA00050953"/>
    </source>
</evidence>
<dbReference type="InterPro" id="IPR036291">
    <property type="entry name" value="NAD(P)-bd_dom_sf"/>
</dbReference>
<evidence type="ECO:0000256" key="5">
    <source>
        <dbReference type="ARBA" id="ARBA00050257"/>
    </source>
</evidence>
<feature type="compositionally biased region" description="Low complexity" evidence="11">
    <location>
        <begin position="219"/>
        <end position="231"/>
    </location>
</feature>
<dbReference type="PANTHER" id="PTHR24321:SF11">
    <property type="entry name" value="BLR0893 PROTEIN"/>
    <property type="match status" value="1"/>
</dbReference>
<reference evidence="12 14" key="1">
    <citation type="journal article" date="2018" name="Elife">
        <title>Discovery and characterization of a prevalent human gut bacterial enzyme sufficient for the inactivation of a family of plant toxins.</title>
        <authorList>
            <person name="Koppel N."/>
            <person name="Bisanz J.E."/>
            <person name="Pandelia M.E."/>
            <person name="Turnbaugh P.J."/>
            <person name="Balskus E.P."/>
        </authorList>
    </citation>
    <scope>NUCLEOTIDE SEQUENCE [LARGE SCALE GENOMIC DNA]</scope>
    <source>
        <strain evidence="12 14">DSM 16107</strain>
    </source>
</reference>
<reference evidence="15" key="2">
    <citation type="submission" date="2018-05" db="EMBL/GenBank/DDBJ databases">
        <title>Genome Sequencing of selected type strains of the family Eggerthellaceae.</title>
        <authorList>
            <person name="Danylec N."/>
            <person name="Stoll D.A."/>
            <person name="Doetsch A."/>
            <person name="Huch M."/>
        </authorList>
    </citation>
    <scope>NUCLEOTIDE SEQUENCE [LARGE SCALE GENOMIC DNA]</scope>
    <source>
        <strain evidence="15">DSM 16107</strain>
    </source>
</reference>
<reference evidence="13" key="3">
    <citation type="journal article" date="2019" name="Microbiol. Resour. Announc.">
        <title>Draft Genome Sequences of Type Strains of Gordonibacter faecihominis, Paraeggerthella hongkongensis, Parvibacter caecicola,Slackia equolifaciens, Slackia faecicanis, and Slackia isoflavoniconvertens.</title>
        <authorList>
            <person name="Danylec N."/>
            <person name="Stoll D.A."/>
            <person name="Dotsch A."/>
            <person name="Huch M."/>
        </authorList>
    </citation>
    <scope>NUCLEOTIDE SEQUENCE</scope>
    <source>
        <strain evidence="13">DSM 16107</strain>
    </source>
</reference>
<dbReference type="EMBL" id="PPTT01000002">
    <property type="protein sequence ID" value="RDB71445.1"/>
    <property type="molecule type" value="Genomic_DNA"/>
</dbReference>
<evidence type="ECO:0000256" key="8">
    <source>
        <dbReference type="ARBA" id="ARBA00052953"/>
    </source>
</evidence>
<sequence>MTKSIVPGRFDGKVMIITGAARGIGRATALRAAAEGAKLVLADRLAEEGARTLAEVQAVAPDALFLPLDVSVEENAQAMVTRAVEAFGRLDIAVNNAGVMGQPDNVHNLTKEQMDYTMANNLYTVFFCAKHELRQFMVQGDGGAIVNVASIAGMTGLPGNPAYVASKHAVNGLTKNLALDYARFGIRANSVNPAGTATPMVEEAYAYVMEKQQAARAAGASAEEAGSMAGQKTQSMLEREATAEEQAASILFLASDDASHMTGEIVATDGGWTSF</sequence>